<keyword evidence="2" id="KW-1185">Reference proteome</keyword>
<sequence length="492" mass="54737">MNNMVDGVLQRAGQTADILMGLISSRHDIKPEFKTRVDQLIPMLRCTTNLYNLIHLDEICQSDGKPQTLADLAPTELQISEVPFAKINNHLRRFDQELSPLSVPNDHSRLMKLVDELYEEIRTLLDDIRADVVVAIKQAFKHTLVSQHAYAVQLRDVVTAREPSLVHDINQIRIQRGDAPVRAPSIHPSVAPDAATEVPHVQYVDVHLTKKVIETRLIPSADDPPSSKSFHWRPRAHKLASLLNATNSPLVPRCINLRENTERGRLEYLYEPLPGFADFPPNLYNLAEHLVSHDGHFNNDRPQAERLPLATKVKFAYRLARALSELHAVDRVHGDLQSGNVWFAVSGEFKGMKLSPPLLLGFDLGEDQPMVRSPQSDDDQGENKGYGVALEKAKMADIQALGILLVEIGLGARITSTSTDDDSLGFTVASAKRFTKKIRMGDKYALAVRAALDPGRLRTAFASRVGKEDVGLDQSFRGVVVDGLLGVLERRT</sequence>
<evidence type="ECO:0000313" key="1">
    <source>
        <dbReference type="EMBL" id="KAL0938022.1"/>
    </source>
</evidence>
<evidence type="ECO:0000313" key="2">
    <source>
        <dbReference type="Proteomes" id="UP000805649"/>
    </source>
</evidence>
<organism evidence="1 2">
    <name type="scientific">Colletotrichum truncatum</name>
    <name type="common">Anthracnose fungus</name>
    <name type="synonym">Colletotrichum capsici</name>
    <dbReference type="NCBI Taxonomy" id="5467"/>
    <lineage>
        <taxon>Eukaryota</taxon>
        <taxon>Fungi</taxon>
        <taxon>Dikarya</taxon>
        <taxon>Ascomycota</taxon>
        <taxon>Pezizomycotina</taxon>
        <taxon>Sordariomycetes</taxon>
        <taxon>Hypocreomycetidae</taxon>
        <taxon>Glomerellales</taxon>
        <taxon>Glomerellaceae</taxon>
        <taxon>Colletotrichum</taxon>
        <taxon>Colletotrichum truncatum species complex</taxon>
    </lineage>
</organism>
<comment type="caution">
    <text evidence="1">The sequence shown here is derived from an EMBL/GenBank/DDBJ whole genome shotgun (WGS) entry which is preliminary data.</text>
</comment>
<name>A0ACC3Z1Q1_COLTU</name>
<gene>
    <name evidence="1" type="ORF">CTRU02_207753</name>
</gene>
<dbReference type="EMBL" id="VUJX02000004">
    <property type="protein sequence ID" value="KAL0938022.1"/>
    <property type="molecule type" value="Genomic_DNA"/>
</dbReference>
<dbReference type="Proteomes" id="UP000805649">
    <property type="component" value="Unassembled WGS sequence"/>
</dbReference>
<protein>
    <submittedName>
        <fullName evidence="1">Uncharacterized protein</fullName>
    </submittedName>
</protein>
<reference evidence="1 2" key="1">
    <citation type="journal article" date="2020" name="Phytopathology">
        <title>Genome Sequence Resources of Colletotrichum truncatum, C. plurivorum, C. musicola, and C. sojae: Four Species Pathogenic to Soybean (Glycine max).</title>
        <authorList>
            <person name="Rogerio F."/>
            <person name="Boufleur T.R."/>
            <person name="Ciampi-Guillardi M."/>
            <person name="Sukno S.A."/>
            <person name="Thon M.R."/>
            <person name="Massola Junior N.S."/>
            <person name="Baroncelli R."/>
        </authorList>
    </citation>
    <scope>NUCLEOTIDE SEQUENCE [LARGE SCALE GENOMIC DNA]</scope>
    <source>
        <strain evidence="1 2">CMES1059</strain>
    </source>
</reference>
<accession>A0ACC3Z1Q1</accession>
<proteinExistence type="predicted"/>